<feature type="signal peptide" evidence="1">
    <location>
        <begin position="1"/>
        <end position="16"/>
    </location>
</feature>
<dbReference type="Proteomes" id="UP000598196">
    <property type="component" value="Unassembled WGS sequence"/>
</dbReference>
<dbReference type="AlphaFoldDB" id="A0A917YIN6"/>
<protein>
    <recommendedName>
        <fullName evidence="2">Peptidoglycan binding-like domain-containing protein</fullName>
    </recommendedName>
</protein>
<dbReference type="InterPro" id="IPR036366">
    <property type="entry name" value="PGBDSf"/>
</dbReference>
<feature type="chain" id="PRO_5036673538" description="Peptidoglycan binding-like domain-containing protein" evidence="1">
    <location>
        <begin position="17"/>
        <end position="155"/>
    </location>
</feature>
<evidence type="ECO:0000313" key="4">
    <source>
        <dbReference type="Proteomes" id="UP000598196"/>
    </source>
</evidence>
<gene>
    <name evidence="3" type="ORF">GCM10010991_16110</name>
</gene>
<keyword evidence="1" id="KW-0732">Signal</keyword>
<dbReference type="InterPro" id="IPR036365">
    <property type="entry name" value="PGBD-like_sf"/>
</dbReference>
<evidence type="ECO:0000256" key="1">
    <source>
        <dbReference type="SAM" id="SignalP"/>
    </source>
</evidence>
<proteinExistence type="predicted"/>
<dbReference type="EMBL" id="BMLP01000002">
    <property type="protein sequence ID" value="GGO30842.1"/>
    <property type="molecule type" value="Genomic_DNA"/>
</dbReference>
<organism evidence="3 4">
    <name type="scientific">Gemmobacter aquaticus</name>
    <dbReference type="NCBI Taxonomy" id="490185"/>
    <lineage>
        <taxon>Bacteria</taxon>
        <taxon>Pseudomonadati</taxon>
        <taxon>Pseudomonadota</taxon>
        <taxon>Alphaproteobacteria</taxon>
        <taxon>Rhodobacterales</taxon>
        <taxon>Paracoccaceae</taxon>
        <taxon>Gemmobacter</taxon>
    </lineage>
</organism>
<reference evidence="3 4" key="1">
    <citation type="journal article" date="2014" name="Int. J. Syst. Evol. Microbiol.">
        <title>Complete genome sequence of Corynebacterium casei LMG S-19264T (=DSM 44701T), isolated from a smear-ripened cheese.</title>
        <authorList>
            <consortium name="US DOE Joint Genome Institute (JGI-PGF)"/>
            <person name="Walter F."/>
            <person name="Albersmeier A."/>
            <person name="Kalinowski J."/>
            <person name="Ruckert C."/>
        </authorList>
    </citation>
    <scope>NUCLEOTIDE SEQUENCE [LARGE SCALE GENOMIC DNA]</scope>
    <source>
        <strain evidence="3 4">CGMCC 1.7029</strain>
    </source>
</reference>
<dbReference type="Pfam" id="PF01471">
    <property type="entry name" value="PG_binding_1"/>
    <property type="match status" value="1"/>
</dbReference>
<dbReference type="OrthoDB" id="7861420at2"/>
<keyword evidence="4" id="KW-1185">Reference proteome</keyword>
<comment type="caution">
    <text evidence="3">The sequence shown here is derived from an EMBL/GenBank/DDBJ whole genome shotgun (WGS) entry which is preliminary data.</text>
</comment>
<dbReference type="Gene3D" id="1.10.101.10">
    <property type="entry name" value="PGBD-like superfamily/PGBD"/>
    <property type="match status" value="1"/>
</dbReference>
<dbReference type="PROSITE" id="PS51257">
    <property type="entry name" value="PROKAR_LIPOPROTEIN"/>
    <property type="match status" value="1"/>
</dbReference>
<name>A0A917YIN6_9RHOB</name>
<dbReference type="RefSeq" id="WP_146286571.1">
    <property type="nucleotide sequence ID" value="NZ_BMLP01000002.1"/>
</dbReference>
<evidence type="ECO:0000313" key="3">
    <source>
        <dbReference type="EMBL" id="GGO30842.1"/>
    </source>
</evidence>
<evidence type="ECO:0000259" key="2">
    <source>
        <dbReference type="Pfam" id="PF01471"/>
    </source>
</evidence>
<dbReference type="SUPFAM" id="SSF47090">
    <property type="entry name" value="PGBD-like"/>
    <property type="match status" value="1"/>
</dbReference>
<dbReference type="InterPro" id="IPR002477">
    <property type="entry name" value="Peptidoglycan-bd-like"/>
</dbReference>
<accession>A0A917YIN6</accession>
<feature type="domain" description="Peptidoglycan binding-like" evidence="2">
    <location>
        <begin position="95"/>
        <end position="132"/>
    </location>
</feature>
<sequence>MILRAATSLLLLISLAACQPKSPLVKPPQKTDLLASVIVEGTAPIPEPAEGECWDSRSANLVPPGRAPSANTPATPGTIHFRVPCPEVMTPEFLASLQRALQARGFFRGAVTGAMDAPTQQAVRAYQQSLGLDLPVLTLAAAQSLGLVPVARADL</sequence>